<dbReference type="RefSeq" id="WP_071611368.1">
    <property type="nucleotide sequence ID" value="NZ_CP015756.1"/>
</dbReference>
<dbReference type="STRING" id="1552.A7L45_02805"/>
<feature type="transmembrane region" description="Helical" evidence="7">
    <location>
        <begin position="187"/>
        <end position="210"/>
    </location>
</feature>
<feature type="transmembrane region" description="Helical" evidence="7">
    <location>
        <begin position="157"/>
        <end position="181"/>
    </location>
</feature>
<protein>
    <submittedName>
        <fullName evidence="8">Malonate transporter</fullName>
    </submittedName>
</protein>
<feature type="transmembrane region" description="Helical" evidence="7">
    <location>
        <begin position="283"/>
        <end position="301"/>
    </location>
</feature>
<feature type="transmembrane region" description="Helical" evidence="7">
    <location>
        <begin position="123"/>
        <end position="145"/>
    </location>
</feature>
<feature type="transmembrane region" description="Helical" evidence="7">
    <location>
        <begin position="253"/>
        <end position="271"/>
    </location>
</feature>
<dbReference type="EMBL" id="CP015756">
    <property type="protein sequence ID" value="APC39071.1"/>
    <property type="molecule type" value="Genomic_DNA"/>
</dbReference>
<evidence type="ECO:0000256" key="1">
    <source>
        <dbReference type="ARBA" id="ARBA00004141"/>
    </source>
</evidence>
<name>A0A1J0GCL1_9CLOT</name>
<feature type="transmembrane region" description="Helical" evidence="7">
    <location>
        <begin position="222"/>
        <end position="241"/>
    </location>
</feature>
<feature type="transmembrane region" description="Helical" evidence="7">
    <location>
        <begin position="94"/>
        <end position="111"/>
    </location>
</feature>
<dbReference type="GO" id="GO:0016020">
    <property type="term" value="C:membrane"/>
    <property type="evidence" value="ECO:0007669"/>
    <property type="project" value="UniProtKB-SubCell"/>
</dbReference>
<accession>A0A1J0GCL1</accession>
<dbReference type="GO" id="GO:0055085">
    <property type="term" value="P:transmembrane transport"/>
    <property type="evidence" value="ECO:0007669"/>
    <property type="project" value="InterPro"/>
</dbReference>
<evidence type="ECO:0000313" key="9">
    <source>
        <dbReference type="Proteomes" id="UP000182569"/>
    </source>
</evidence>
<dbReference type="PANTHER" id="PTHR36838:SF3">
    <property type="entry name" value="TRANSPORTER AUXIN EFFLUX CARRIER EC FAMILY"/>
    <property type="match status" value="1"/>
</dbReference>
<reference evidence="9" key="1">
    <citation type="journal article" date="2016" name="Front. Microbiol.">
        <title>Complete Genome Sequence of Clostridium estertheticum DSM 8809, a Microbe Identified in Spoiled Vacuum Packed Beef.</title>
        <authorList>
            <person name="Yu Z."/>
            <person name="Gunn L."/>
            <person name="Brennan E."/>
            <person name="Reid R."/>
            <person name="Wall P.G."/>
            <person name="Gaora O.P."/>
            <person name="Hurley D."/>
            <person name="Bolton D."/>
            <person name="Fanning S."/>
        </authorList>
    </citation>
    <scope>NUCLEOTIDE SEQUENCE [LARGE SCALE GENOMIC DNA]</scope>
    <source>
        <strain evidence="9">DSM 8809</strain>
    </source>
</reference>
<organism evidence="8 9">
    <name type="scientific">Clostridium estertheticum subsp. estertheticum</name>
    <dbReference type="NCBI Taxonomy" id="1552"/>
    <lineage>
        <taxon>Bacteria</taxon>
        <taxon>Bacillati</taxon>
        <taxon>Bacillota</taxon>
        <taxon>Clostridia</taxon>
        <taxon>Eubacteriales</taxon>
        <taxon>Clostridiaceae</taxon>
        <taxon>Clostridium</taxon>
    </lineage>
</organism>
<dbReference type="AlphaFoldDB" id="A0A1J0GCL1"/>
<gene>
    <name evidence="8" type="ORF">A7L45_02805</name>
</gene>
<evidence type="ECO:0000256" key="4">
    <source>
        <dbReference type="ARBA" id="ARBA00022692"/>
    </source>
</evidence>
<sequence>MNTINSQFVMSLSIILLGYFLKKVNILKESDGEVISRLIFNVTLPSIVINVFSTMTIDKSLLLVPVISFVFGLIMAAVALIVFKGESRREKGMLTMLVPSFNVGLFAYPIVESIWGRSGLKYFGMFDMGNSFIVFAVCYIIASIYSSSKGEVSYKNIFAKTMHSIPFLTYIITLAINLLGLSIPKPIIQITGILSKANMPLALLALGLYLSFSFKKTYLKNMAKIIALRYIIGFGVGILIYNLVPLDPMFKKTMLIGLILPISFTVIPYSVEFDYDTRFVGTVNNLTIIISFILMWAIIAFV</sequence>
<keyword evidence="6 7" id="KW-0472">Membrane</keyword>
<feature type="transmembrane region" description="Helical" evidence="7">
    <location>
        <begin position="34"/>
        <end position="55"/>
    </location>
</feature>
<keyword evidence="5 7" id="KW-1133">Transmembrane helix</keyword>
<keyword evidence="3" id="KW-1003">Cell membrane</keyword>
<comment type="subcellular location">
    <subcellularLocation>
        <location evidence="1">Membrane</location>
        <topology evidence="1">Multi-pass membrane protein</topology>
    </subcellularLocation>
</comment>
<evidence type="ECO:0000256" key="3">
    <source>
        <dbReference type="ARBA" id="ARBA00022475"/>
    </source>
</evidence>
<dbReference type="KEGG" id="ceu:A7L45_02805"/>
<evidence type="ECO:0000313" key="8">
    <source>
        <dbReference type="EMBL" id="APC39071.1"/>
    </source>
</evidence>
<keyword evidence="4 7" id="KW-0812">Transmembrane</keyword>
<dbReference type="PANTHER" id="PTHR36838">
    <property type="entry name" value="AUXIN EFFLUX CARRIER FAMILY PROTEIN"/>
    <property type="match status" value="1"/>
</dbReference>
<dbReference type="InterPro" id="IPR004776">
    <property type="entry name" value="Mem_transp_PIN-like"/>
</dbReference>
<feature type="transmembrane region" description="Helical" evidence="7">
    <location>
        <begin position="6"/>
        <end position="22"/>
    </location>
</feature>
<keyword evidence="9" id="KW-1185">Reference proteome</keyword>
<evidence type="ECO:0000256" key="2">
    <source>
        <dbReference type="ARBA" id="ARBA00022448"/>
    </source>
</evidence>
<dbReference type="Proteomes" id="UP000182569">
    <property type="component" value="Chromosome"/>
</dbReference>
<evidence type="ECO:0000256" key="6">
    <source>
        <dbReference type="ARBA" id="ARBA00023136"/>
    </source>
</evidence>
<feature type="transmembrane region" description="Helical" evidence="7">
    <location>
        <begin position="61"/>
        <end position="82"/>
    </location>
</feature>
<keyword evidence="2" id="KW-0813">Transport</keyword>
<proteinExistence type="predicted"/>
<evidence type="ECO:0000256" key="7">
    <source>
        <dbReference type="SAM" id="Phobius"/>
    </source>
</evidence>
<dbReference type="OrthoDB" id="3238334at2"/>
<evidence type="ECO:0000256" key="5">
    <source>
        <dbReference type="ARBA" id="ARBA00022989"/>
    </source>
</evidence>
<dbReference type="Pfam" id="PF03547">
    <property type="entry name" value="Mem_trans"/>
    <property type="match status" value="1"/>
</dbReference>